<dbReference type="PANTHER" id="PTHR21660">
    <property type="entry name" value="THIOESTERASE SUPERFAMILY MEMBER-RELATED"/>
    <property type="match status" value="1"/>
</dbReference>
<name>A0AAN6NGU8_9PEZI</name>
<dbReference type="InterPro" id="IPR029069">
    <property type="entry name" value="HotDog_dom_sf"/>
</dbReference>
<evidence type="ECO:0000256" key="1">
    <source>
        <dbReference type="ARBA" id="ARBA00008324"/>
    </source>
</evidence>
<sequence length="191" mass="20440">MSDSSNGTSSSSSSSSPGDLQRVQDVTSLLMNDESWPNSQDWTSPLLPHLHLLSATSQQPHPRAVWRFTVQPIHCNRFGNLHGGCTSTLFDFCTSVVLVLVASSSKSTTTGIGMDSNWGSFGVSRTLNTTYLRPAPAGTELLVECEIVQLGKRLCQLRGTLRRASDGSVLATCEHGKVNSDPPSSSSSSKL</sequence>
<feature type="region of interest" description="Disordered" evidence="3">
    <location>
        <begin position="1"/>
        <end position="21"/>
    </location>
</feature>
<dbReference type="SUPFAM" id="SSF54637">
    <property type="entry name" value="Thioesterase/thiol ester dehydrase-isomerase"/>
    <property type="match status" value="1"/>
</dbReference>
<feature type="domain" description="Thioesterase" evidence="4">
    <location>
        <begin position="78"/>
        <end position="168"/>
    </location>
</feature>
<organism evidence="5 6">
    <name type="scientific">Diplogelasinospora grovesii</name>
    <dbReference type="NCBI Taxonomy" id="303347"/>
    <lineage>
        <taxon>Eukaryota</taxon>
        <taxon>Fungi</taxon>
        <taxon>Dikarya</taxon>
        <taxon>Ascomycota</taxon>
        <taxon>Pezizomycotina</taxon>
        <taxon>Sordariomycetes</taxon>
        <taxon>Sordariomycetidae</taxon>
        <taxon>Sordariales</taxon>
        <taxon>Diplogelasinosporaceae</taxon>
        <taxon>Diplogelasinospora</taxon>
    </lineage>
</organism>
<gene>
    <name evidence="5" type="ORF">QBC46DRAFT_373507</name>
</gene>
<reference evidence="6" key="1">
    <citation type="journal article" date="2023" name="Mol. Phylogenet. Evol.">
        <title>Genome-scale phylogeny and comparative genomics of the fungal order Sordariales.</title>
        <authorList>
            <person name="Hensen N."/>
            <person name="Bonometti L."/>
            <person name="Westerberg I."/>
            <person name="Brannstrom I.O."/>
            <person name="Guillou S."/>
            <person name="Cros-Aarteil S."/>
            <person name="Calhoun S."/>
            <person name="Haridas S."/>
            <person name="Kuo A."/>
            <person name="Mondo S."/>
            <person name="Pangilinan J."/>
            <person name="Riley R."/>
            <person name="LaButti K."/>
            <person name="Andreopoulos B."/>
            <person name="Lipzen A."/>
            <person name="Chen C."/>
            <person name="Yan M."/>
            <person name="Daum C."/>
            <person name="Ng V."/>
            <person name="Clum A."/>
            <person name="Steindorff A."/>
            <person name="Ohm R.A."/>
            <person name="Martin F."/>
            <person name="Silar P."/>
            <person name="Natvig D.O."/>
            <person name="Lalanne C."/>
            <person name="Gautier V."/>
            <person name="Ament-Velasquez S.L."/>
            <person name="Kruys A."/>
            <person name="Hutchinson M.I."/>
            <person name="Powell A.J."/>
            <person name="Barry K."/>
            <person name="Miller A.N."/>
            <person name="Grigoriev I.V."/>
            <person name="Debuchy R."/>
            <person name="Gladieux P."/>
            <person name="Hiltunen Thoren M."/>
            <person name="Johannesson H."/>
        </authorList>
    </citation>
    <scope>NUCLEOTIDE SEQUENCE [LARGE SCALE GENOMIC DNA]</scope>
    <source>
        <strain evidence="6">CBS 340.73</strain>
    </source>
</reference>
<dbReference type="EMBL" id="MU853757">
    <property type="protein sequence ID" value="KAK3944894.1"/>
    <property type="molecule type" value="Genomic_DNA"/>
</dbReference>
<protein>
    <submittedName>
        <fullName evidence="5">HotDog domain-containing protein</fullName>
    </submittedName>
</protein>
<comment type="caution">
    <text evidence="5">The sequence shown here is derived from an EMBL/GenBank/DDBJ whole genome shotgun (WGS) entry which is preliminary data.</text>
</comment>
<dbReference type="AlphaFoldDB" id="A0AAN6NGU8"/>
<keyword evidence="6" id="KW-1185">Reference proteome</keyword>
<feature type="compositionally biased region" description="Low complexity" evidence="3">
    <location>
        <begin position="1"/>
        <end position="16"/>
    </location>
</feature>
<keyword evidence="2" id="KW-0378">Hydrolase</keyword>
<dbReference type="Gene3D" id="3.10.129.10">
    <property type="entry name" value="Hotdog Thioesterase"/>
    <property type="match status" value="1"/>
</dbReference>
<evidence type="ECO:0000259" key="4">
    <source>
        <dbReference type="Pfam" id="PF03061"/>
    </source>
</evidence>
<dbReference type="Proteomes" id="UP001303473">
    <property type="component" value="Unassembled WGS sequence"/>
</dbReference>
<dbReference type="CDD" id="cd03443">
    <property type="entry name" value="PaaI_thioesterase"/>
    <property type="match status" value="1"/>
</dbReference>
<dbReference type="InterPro" id="IPR006683">
    <property type="entry name" value="Thioestr_dom"/>
</dbReference>
<dbReference type="GO" id="GO:0047617">
    <property type="term" value="F:fatty acyl-CoA hydrolase activity"/>
    <property type="evidence" value="ECO:0007669"/>
    <property type="project" value="InterPro"/>
</dbReference>
<dbReference type="InterPro" id="IPR039298">
    <property type="entry name" value="ACOT13"/>
</dbReference>
<evidence type="ECO:0000256" key="3">
    <source>
        <dbReference type="SAM" id="MobiDB-lite"/>
    </source>
</evidence>
<comment type="similarity">
    <text evidence="1">Belongs to the thioesterase PaaI family.</text>
</comment>
<accession>A0AAN6NGU8</accession>
<evidence type="ECO:0000256" key="2">
    <source>
        <dbReference type="ARBA" id="ARBA00022801"/>
    </source>
</evidence>
<dbReference type="Pfam" id="PF03061">
    <property type="entry name" value="4HBT"/>
    <property type="match status" value="1"/>
</dbReference>
<proteinExistence type="inferred from homology"/>
<dbReference type="PANTHER" id="PTHR21660:SF1">
    <property type="entry name" value="ACYL-COENZYME A THIOESTERASE 13"/>
    <property type="match status" value="1"/>
</dbReference>
<evidence type="ECO:0000313" key="6">
    <source>
        <dbReference type="Proteomes" id="UP001303473"/>
    </source>
</evidence>
<evidence type="ECO:0000313" key="5">
    <source>
        <dbReference type="EMBL" id="KAK3944894.1"/>
    </source>
</evidence>